<dbReference type="SUPFAM" id="SSF56024">
    <property type="entry name" value="Phospholipase D/nuclease"/>
    <property type="match status" value="1"/>
</dbReference>
<dbReference type="Proteomes" id="UP000185911">
    <property type="component" value="Unassembled WGS sequence"/>
</dbReference>
<evidence type="ECO:0000259" key="1">
    <source>
        <dbReference type="PROSITE" id="PS50035"/>
    </source>
</evidence>
<name>A0A1Q8YBA7_9BURK</name>
<dbReference type="EMBL" id="MSYM01000017">
    <property type="protein sequence ID" value="OLP05305.1"/>
    <property type="molecule type" value="Genomic_DNA"/>
</dbReference>
<dbReference type="PANTHER" id="PTHR21248:SF22">
    <property type="entry name" value="PHOSPHOLIPASE D"/>
    <property type="match status" value="1"/>
</dbReference>
<gene>
    <name evidence="2" type="ORF">BLL52_3430</name>
</gene>
<dbReference type="Gene3D" id="3.30.870.10">
    <property type="entry name" value="Endonuclease Chain A"/>
    <property type="match status" value="1"/>
</dbReference>
<dbReference type="PROSITE" id="PS50035">
    <property type="entry name" value="PLD"/>
    <property type="match status" value="1"/>
</dbReference>
<reference evidence="2 3" key="1">
    <citation type="submission" date="2017-01" db="EMBL/GenBank/DDBJ databases">
        <title>Genome sequence of Rhodoferax antarcticus ANT.BR, a psychrophilic purple nonsulfur bacterium from an Antarctic microbial mat.</title>
        <authorList>
            <person name="Baker J."/>
            <person name="Riester C."/>
            <person name="Skinner B."/>
            <person name="Newell A."/>
            <person name="Swingley W."/>
            <person name="Madigan M."/>
            <person name="Jung D."/>
            <person name="Asao M."/>
            <person name="Chen M."/>
            <person name="Loughlin P."/>
            <person name="Pan H."/>
            <person name="Lin S."/>
            <person name="Li N."/>
            <person name="Shaw J."/>
            <person name="Prado M."/>
            <person name="Sherman C."/>
            <person name="Li X."/>
            <person name="Tang J."/>
            <person name="Blankenship R."/>
            <person name="Zhao T."/>
            <person name="Touchman J."/>
            <person name="Sattley M."/>
        </authorList>
    </citation>
    <scope>NUCLEOTIDE SEQUENCE [LARGE SCALE GENOMIC DNA]</scope>
    <source>
        <strain evidence="2 3">ANT.BR</strain>
    </source>
</reference>
<dbReference type="GO" id="GO:0008808">
    <property type="term" value="F:cardiolipin synthase activity"/>
    <property type="evidence" value="ECO:0007669"/>
    <property type="project" value="TreeGrafter"/>
</dbReference>
<dbReference type="GO" id="GO:0032049">
    <property type="term" value="P:cardiolipin biosynthetic process"/>
    <property type="evidence" value="ECO:0007669"/>
    <property type="project" value="UniProtKB-ARBA"/>
</dbReference>
<dbReference type="EC" id="2.7.8.-" evidence="2"/>
<dbReference type="Pfam" id="PF13091">
    <property type="entry name" value="PLDc_2"/>
    <property type="match status" value="1"/>
</dbReference>
<keyword evidence="3" id="KW-1185">Reference proteome</keyword>
<dbReference type="InterPro" id="IPR025202">
    <property type="entry name" value="PLD-like_dom"/>
</dbReference>
<accession>A0A1Q8YBA7</accession>
<sequence>MFHCKVMVVDGLWVSLGSSNFDSRSFSINDEANMNVYDAQFA</sequence>
<dbReference type="PANTHER" id="PTHR21248">
    <property type="entry name" value="CARDIOLIPIN SYNTHASE"/>
    <property type="match status" value="1"/>
</dbReference>
<dbReference type="InterPro" id="IPR001736">
    <property type="entry name" value="PLipase_D/transphosphatidylase"/>
</dbReference>
<organism evidence="2 3">
    <name type="scientific">Rhodoferax antarcticus ANT.BR</name>
    <dbReference type="NCBI Taxonomy" id="1111071"/>
    <lineage>
        <taxon>Bacteria</taxon>
        <taxon>Pseudomonadati</taxon>
        <taxon>Pseudomonadota</taxon>
        <taxon>Betaproteobacteria</taxon>
        <taxon>Burkholderiales</taxon>
        <taxon>Comamonadaceae</taxon>
        <taxon>Rhodoferax</taxon>
    </lineage>
</organism>
<evidence type="ECO:0000313" key="3">
    <source>
        <dbReference type="Proteomes" id="UP000185911"/>
    </source>
</evidence>
<evidence type="ECO:0000313" key="2">
    <source>
        <dbReference type="EMBL" id="OLP05305.1"/>
    </source>
</evidence>
<dbReference type="AlphaFoldDB" id="A0A1Q8YBA7"/>
<keyword evidence="2" id="KW-0808">Transferase</keyword>
<dbReference type="GO" id="GO:0016020">
    <property type="term" value="C:membrane"/>
    <property type="evidence" value="ECO:0007669"/>
    <property type="project" value="TreeGrafter"/>
</dbReference>
<protein>
    <submittedName>
        <fullName evidence="2">Cardiolipin synthase B</fullName>
        <ecNumber evidence="2">2.7.8.-</ecNumber>
    </submittedName>
</protein>
<feature type="domain" description="PLD phosphodiesterase" evidence="1">
    <location>
        <begin position="1"/>
        <end position="25"/>
    </location>
</feature>
<proteinExistence type="predicted"/>
<comment type="caution">
    <text evidence="2">The sequence shown here is derived from an EMBL/GenBank/DDBJ whole genome shotgun (WGS) entry which is preliminary data.</text>
</comment>
<dbReference type="STRING" id="81479.RA876_11060"/>
<dbReference type="RefSeq" id="WP_241839212.1">
    <property type="nucleotide sequence ID" value="NZ_MSYM01000017.1"/>
</dbReference>